<accession>A0A2Z7AL45</accession>
<evidence type="ECO:0000313" key="1">
    <source>
        <dbReference type="EMBL" id="KZV22098.1"/>
    </source>
</evidence>
<dbReference type="Proteomes" id="UP000250235">
    <property type="component" value="Unassembled WGS sequence"/>
</dbReference>
<proteinExistence type="predicted"/>
<dbReference type="AlphaFoldDB" id="A0A2Z7AL45"/>
<organism evidence="1 2">
    <name type="scientific">Dorcoceras hygrometricum</name>
    <dbReference type="NCBI Taxonomy" id="472368"/>
    <lineage>
        <taxon>Eukaryota</taxon>
        <taxon>Viridiplantae</taxon>
        <taxon>Streptophyta</taxon>
        <taxon>Embryophyta</taxon>
        <taxon>Tracheophyta</taxon>
        <taxon>Spermatophyta</taxon>
        <taxon>Magnoliopsida</taxon>
        <taxon>eudicotyledons</taxon>
        <taxon>Gunneridae</taxon>
        <taxon>Pentapetalae</taxon>
        <taxon>asterids</taxon>
        <taxon>lamiids</taxon>
        <taxon>Lamiales</taxon>
        <taxon>Gesneriaceae</taxon>
        <taxon>Didymocarpoideae</taxon>
        <taxon>Trichosporeae</taxon>
        <taxon>Loxocarpinae</taxon>
        <taxon>Dorcoceras</taxon>
    </lineage>
</organism>
<reference evidence="1 2" key="1">
    <citation type="journal article" date="2015" name="Proc. Natl. Acad. Sci. U.S.A.">
        <title>The resurrection genome of Boea hygrometrica: A blueprint for survival of dehydration.</title>
        <authorList>
            <person name="Xiao L."/>
            <person name="Yang G."/>
            <person name="Zhang L."/>
            <person name="Yang X."/>
            <person name="Zhao S."/>
            <person name="Ji Z."/>
            <person name="Zhou Q."/>
            <person name="Hu M."/>
            <person name="Wang Y."/>
            <person name="Chen M."/>
            <person name="Xu Y."/>
            <person name="Jin H."/>
            <person name="Xiao X."/>
            <person name="Hu G."/>
            <person name="Bao F."/>
            <person name="Hu Y."/>
            <person name="Wan P."/>
            <person name="Li L."/>
            <person name="Deng X."/>
            <person name="Kuang T."/>
            <person name="Xiang C."/>
            <person name="Zhu J.K."/>
            <person name="Oliver M.J."/>
            <person name="He Y."/>
        </authorList>
    </citation>
    <scope>NUCLEOTIDE SEQUENCE [LARGE SCALE GENOMIC DNA]</scope>
    <source>
        <strain evidence="2">cv. XS01</strain>
    </source>
</reference>
<dbReference type="EMBL" id="KV014462">
    <property type="protein sequence ID" value="KZV22098.1"/>
    <property type="molecule type" value="Genomic_DNA"/>
</dbReference>
<evidence type="ECO:0000313" key="2">
    <source>
        <dbReference type="Proteomes" id="UP000250235"/>
    </source>
</evidence>
<keyword evidence="2" id="KW-1185">Reference proteome</keyword>
<name>A0A2Z7AL45_9LAMI</name>
<protein>
    <submittedName>
        <fullName evidence="1">Uncharacterized protein</fullName>
    </submittedName>
</protein>
<sequence length="287" mass="32092">MWFVITNGPMPILKVNTVFSIANGAPQWIEKPRQEWSSEDKKKANLDNVAKALVYCIAMVYANSNGNSDSLYQQKGQYTLITLFDRSWNSTIYRLVISDLATVLLLKKYKYLSTAFRKQLAQHDIVCLNGSDDVSHRKTPDIMTSSPYLASTLSTDMMTSSRSCGLQDRVFVERLLSSKSSSDTFRGGRRGDLLDTAARSLTALSTRVSSLDQAYACIRDDMNLSRHHTILMRDQLKNAVDGLDIKIDVLECTLTQRMVDELVVVKSQLDALVEGLREFGAAKKGEG</sequence>
<gene>
    <name evidence="1" type="ORF">F511_09111</name>
</gene>